<comment type="caution">
    <text evidence="1">The sequence shown here is derived from an EMBL/GenBank/DDBJ whole genome shotgun (WGS) entry which is preliminary data.</text>
</comment>
<sequence length="259" mass="28440">MNSVAGVPLPLDNNFDFAGWMAQPAPPDIKLQERNQFNHDFELFNRASNRKTRLYQMSQPLFLYAPEEIEIKPAPGSFVTCDITLPFSSVSGELPAKLASSSNFAAHHCVELPLDEDGNLALGFGRRPGRLGFSTPDPDRCAGLPARRGGPLRGASACREAFCDTSQVPGASLKSIEKMLSPEYERLVGPIPMAVAELLYDQREKKKKKEAEKKKEEDKLLKEKTPSLKGSMVISNIVTANSITRPPVVIPDIFLATIS</sequence>
<dbReference type="EMBL" id="JAWWNJ010000139">
    <property type="protein sequence ID" value="KAK6984324.1"/>
    <property type="molecule type" value="Genomic_DNA"/>
</dbReference>
<protein>
    <submittedName>
        <fullName evidence="1">Uncharacterized protein</fullName>
    </submittedName>
</protein>
<organism evidence="1 2">
    <name type="scientific">Favolaschia claudopus</name>
    <dbReference type="NCBI Taxonomy" id="2862362"/>
    <lineage>
        <taxon>Eukaryota</taxon>
        <taxon>Fungi</taxon>
        <taxon>Dikarya</taxon>
        <taxon>Basidiomycota</taxon>
        <taxon>Agaricomycotina</taxon>
        <taxon>Agaricomycetes</taxon>
        <taxon>Agaricomycetidae</taxon>
        <taxon>Agaricales</taxon>
        <taxon>Marasmiineae</taxon>
        <taxon>Mycenaceae</taxon>
        <taxon>Favolaschia</taxon>
    </lineage>
</organism>
<reference evidence="1 2" key="1">
    <citation type="journal article" date="2024" name="J Genomics">
        <title>Draft genome sequencing and assembly of Favolaschia claudopus CIRM-BRFM 2984 isolated from oak limbs.</title>
        <authorList>
            <person name="Navarro D."/>
            <person name="Drula E."/>
            <person name="Chaduli D."/>
            <person name="Cazenave R."/>
            <person name="Ahrendt S."/>
            <person name="Wang J."/>
            <person name="Lipzen A."/>
            <person name="Daum C."/>
            <person name="Barry K."/>
            <person name="Grigoriev I.V."/>
            <person name="Favel A."/>
            <person name="Rosso M.N."/>
            <person name="Martin F."/>
        </authorList>
    </citation>
    <scope>NUCLEOTIDE SEQUENCE [LARGE SCALE GENOMIC DNA]</scope>
    <source>
        <strain evidence="1 2">CIRM-BRFM 2984</strain>
    </source>
</reference>
<dbReference type="Proteomes" id="UP001362999">
    <property type="component" value="Unassembled WGS sequence"/>
</dbReference>
<evidence type="ECO:0000313" key="1">
    <source>
        <dbReference type="EMBL" id="KAK6984324.1"/>
    </source>
</evidence>
<dbReference type="AlphaFoldDB" id="A0AAV9ZJ67"/>
<name>A0AAV9ZJ67_9AGAR</name>
<accession>A0AAV9ZJ67</accession>
<evidence type="ECO:0000313" key="2">
    <source>
        <dbReference type="Proteomes" id="UP001362999"/>
    </source>
</evidence>
<keyword evidence="2" id="KW-1185">Reference proteome</keyword>
<proteinExistence type="predicted"/>
<gene>
    <name evidence="1" type="ORF">R3P38DRAFT_3232099</name>
</gene>